<evidence type="ECO:0000313" key="2">
    <source>
        <dbReference type="EMBL" id="BAI65717.1"/>
    </source>
</evidence>
<dbReference type="EMBL" id="AP011540">
    <property type="protein sequence ID" value="BAI65717.1"/>
    <property type="molecule type" value="Genomic_DNA"/>
</dbReference>
<feature type="compositionally biased region" description="Polar residues" evidence="1">
    <location>
        <begin position="19"/>
        <end position="29"/>
    </location>
</feature>
<proteinExistence type="predicted"/>
<protein>
    <submittedName>
        <fullName evidence="2">Recombination DNA repair protein</fullName>
    </submittedName>
</protein>
<sequence>MSVRFKYRSKQPVMRENTHTPATPQNTSTKDGEDSTMAKTKTELYDELVDIETSLDNHPLTSGKIAEANIIIEQMKEQGATPEEINEALIQQRLPSLVEIGKSTLLQSFSLWKLNHRKLKVEAAIEKLNRKEARRR</sequence>
<dbReference type="AlphaFoldDB" id="D2NPZ9"/>
<organism evidence="2 3">
    <name type="scientific">Rothia mucilaginosa (strain DY-18)</name>
    <name type="common">Stomatococcus mucilaginosus</name>
    <dbReference type="NCBI Taxonomy" id="680646"/>
    <lineage>
        <taxon>Bacteria</taxon>
        <taxon>Bacillati</taxon>
        <taxon>Actinomycetota</taxon>
        <taxon>Actinomycetes</taxon>
        <taxon>Micrococcales</taxon>
        <taxon>Micrococcaceae</taxon>
        <taxon>Rothia</taxon>
    </lineage>
</organism>
<accession>D2NPZ9</accession>
<gene>
    <name evidence="2" type="ordered locus">RMDY18_18850</name>
</gene>
<keyword evidence="3" id="KW-1185">Reference proteome</keyword>
<name>D2NPZ9_ROTMD</name>
<dbReference type="Proteomes" id="UP000001883">
    <property type="component" value="Chromosome"/>
</dbReference>
<evidence type="ECO:0000256" key="1">
    <source>
        <dbReference type="SAM" id="MobiDB-lite"/>
    </source>
</evidence>
<evidence type="ECO:0000313" key="3">
    <source>
        <dbReference type="Proteomes" id="UP000001883"/>
    </source>
</evidence>
<dbReference type="HOGENOM" id="CLU_155259_0_0_11"/>
<feature type="region of interest" description="Disordered" evidence="1">
    <location>
        <begin position="1"/>
        <end position="37"/>
    </location>
</feature>
<reference evidence="3" key="1">
    <citation type="submission" date="2009-07" db="EMBL/GenBank/DDBJ databases">
        <title>Complete genome sequence of Rothia mucilaginosa DJ.</title>
        <authorList>
            <person name="Yamane K."/>
            <person name="Nambu T."/>
            <person name="Mashimo C."/>
            <person name="Sugimori C."/>
            <person name="Yamanaka T."/>
            <person name="Leung K."/>
            <person name="Fukushima H."/>
        </authorList>
    </citation>
    <scope>NUCLEOTIDE SEQUENCE [LARGE SCALE GENOMIC DNA]</scope>
    <source>
        <strain evidence="3">DY-18</strain>
    </source>
</reference>
<reference evidence="2 3" key="2">
    <citation type="journal article" date="2010" name="J Osaka Dent Univ">
        <title>Isolation and identification of Rothia mucilaginosa from persistent apical periodontitis lesions.</title>
        <authorList>
            <person name="Yamane K."/>
            <person name="Yoshida M."/>
            <person name="Fujihira T."/>
            <person name="Baba T."/>
            <person name="Tsuji N."/>
            <person name="Hayashi H."/>
            <person name="Sugimori C."/>
            <person name="Yamanaka T."/>
            <person name="Mashimo C."/>
            <person name="Nambu T."/>
            <person name="Kawai H."/>
            <person name="Fukushima H."/>
        </authorList>
    </citation>
    <scope>NUCLEOTIDE SEQUENCE [LARGE SCALE GENOMIC DNA]</scope>
    <source>
        <strain evidence="2 3">DY-18</strain>
    </source>
</reference>
<dbReference type="KEGG" id="rmu:RMDY18_18850"/>
<reference evidence="2 3" key="3">
    <citation type="journal article" date="2010" name="Sequencing">
        <title>Complete Genome Sequence of Rothia mucilaginosa DY-18: A Clinical Isolate with Dense Meshwork-Like Structures from a Persistent Apical Periodontitis Lesion.</title>
        <authorList>
            <person name="Yamane K."/>
            <person name="Nambu T."/>
            <person name="Yamanaka T."/>
            <person name="Mashimo C."/>
            <person name="Sugimori C."/>
            <person name="Leung K.-P."/>
            <person name="Fukushima H."/>
        </authorList>
    </citation>
    <scope>NUCLEOTIDE SEQUENCE [LARGE SCALE GENOMIC DNA]</scope>
    <source>
        <strain evidence="2 3">DY-18</strain>
    </source>
</reference>